<dbReference type="SUPFAM" id="SSF55154">
    <property type="entry name" value="CYTH-like phosphatases"/>
    <property type="match status" value="1"/>
</dbReference>
<dbReference type="OrthoDB" id="6159137at2759"/>
<dbReference type="Pfam" id="PF01928">
    <property type="entry name" value="CYTH"/>
    <property type="match status" value="1"/>
</dbReference>
<comment type="caution">
    <text evidence="2">The sequence shown here is derived from an EMBL/GenBank/DDBJ whole genome shotgun (WGS) entry which is preliminary data.</text>
</comment>
<sequence>MERNVEIKARVHDLEDLLTRAKSVSGKAEEILNQVDVFFPSKNGRLKLRDEEIGGNKEAWLIYYDRPDTKGPKLSTYKKSSVGSSGGELRAVLAASLGERLVVQKKRHLFLVDQTRIHVDEVKGLGNFMELEVGLREDQTVEEGNEIAQGLMAKLNISESDLLDVAYADLLEKDL</sequence>
<dbReference type="SMART" id="SM01118">
    <property type="entry name" value="CYTH"/>
    <property type="match status" value="1"/>
</dbReference>
<dbReference type="InterPro" id="IPR033469">
    <property type="entry name" value="CYTH-like_dom_sf"/>
</dbReference>
<keyword evidence="3" id="KW-1185">Reference proteome</keyword>
<proteinExistence type="predicted"/>
<name>A0A8S1C482_9INSE</name>
<accession>A0A8S1C482</accession>
<dbReference type="Gene3D" id="2.40.320.10">
    <property type="entry name" value="Hypothetical Protein Pfu-838710-001"/>
    <property type="match status" value="1"/>
</dbReference>
<evidence type="ECO:0000313" key="2">
    <source>
        <dbReference type="EMBL" id="CAB3362835.1"/>
    </source>
</evidence>
<dbReference type="PANTHER" id="PTHR21028:SF2">
    <property type="entry name" value="CYTH DOMAIN-CONTAINING PROTEIN"/>
    <property type="match status" value="1"/>
</dbReference>
<gene>
    <name evidence="2" type="ORF">CLODIP_2_CD15515</name>
</gene>
<dbReference type="EMBL" id="CADEPI010000010">
    <property type="protein sequence ID" value="CAB3362835.1"/>
    <property type="molecule type" value="Genomic_DNA"/>
</dbReference>
<dbReference type="CDD" id="cd07890">
    <property type="entry name" value="CYTH-like_AC_IV-like"/>
    <property type="match status" value="1"/>
</dbReference>
<dbReference type="PROSITE" id="PS51707">
    <property type="entry name" value="CYTH"/>
    <property type="match status" value="1"/>
</dbReference>
<feature type="domain" description="CYTH" evidence="1">
    <location>
        <begin position="2"/>
        <end position="173"/>
    </location>
</feature>
<dbReference type="AlphaFoldDB" id="A0A8S1C482"/>
<dbReference type="PANTHER" id="PTHR21028">
    <property type="entry name" value="SI:CH211-156B7.4"/>
    <property type="match status" value="1"/>
</dbReference>
<dbReference type="InterPro" id="IPR023577">
    <property type="entry name" value="CYTH_domain"/>
</dbReference>
<dbReference type="GO" id="GO:0016462">
    <property type="term" value="F:pyrophosphatase activity"/>
    <property type="evidence" value="ECO:0007669"/>
    <property type="project" value="UniProtKB-ARBA"/>
</dbReference>
<evidence type="ECO:0000259" key="1">
    <source>
        <dbReference type="PROSITE" id="PS51707"/>
    </source>
</evidence>
<protein>
    <recommendedName>
        <fullName evidence="1">CYTH domain-containing protein</fullName>
    </recommendedName>
</protein>
<evidence type="ECO:0000313" key="3">
    <source>
        <dbReference type="Proteomes" id="UP000494165"/>
    </source>
</evidence>
<dbReference type="Proteomes" id="UP000494165">
    <property type="component" value="Unassembled WGS sequence"/>
</dbReference>
<reference evidence="2 3" key="1">
    <citation type="submission" date="2020-04" db="EMBL/GenBank/DDBJ databases">
        <authorList>
            <person name="Alioto T."/>
            <person name="Alioto T."/>
            <person name="Gomez Garrido J."/>
        </authorList>
    </citation>
    <scope>NUCLEOTIDE SEQUENCE [LARGE SCALE GENOMIC DNA]</scope>
</reference>
<organism evidence="2 3">
    <name type="scientific">Cloeon dipterum</name>
    <dbReference type="NCBI Taxonomy" id="197152"/>
    <lineage>
        <taxon>Eukaryota</taxon>
        <taxon>Metazoa</taxon>
        <taxon>Ecdysozoa</taxon>
        <taxon>Arthropoda</taxon>
        <taxon>Hexapoda</taxon>
        <taxon>Insecta</taxon>
        <taxon>Pterygota</taxon>
        <taxon>Palaeoptera</taxon>
        <taxon>Ephemeroptera</taxon>
        <taxon>Pisciforma</taxon>
        <taxon>Baetidae</taxon>
        <taxon>Cloeon</taxon>
    </lineage>
</organism>
<dbReference type="InterPro" id="IPR008173">
    <property type="entry name" value="Adenylyl_cyclase_CyaB"/>
</dbReference>